<gene>
    <name evidence="2" type="ORF">MSAN_01959900</name>
</gene>
<reference evidence="2" key="1">
    <citation type="submission" date="2020-05" db="EMBL/GenBank/DDBJ databases">
        <title>Mycena genomes resolve the evolution of fungal bioluminescence.</title>
        <authorList>
            <person name="Tsai I.J."/>
        </authorList>
    </citation>
    <scope>NUCLEOTIDE SEQUENCE</scope>
    <source>
        <strain evidence="2">160909Yilan</strain>
    </source>
</reference>
<name>A0A8H6XNV0_9AGAR</name>
<comment type="caution">
    <text evidence="2">The sequence shown here is derived from an EMBL/GenBank/DDBJ whole genome shotgun (WGS) entry which is preliminary data.</text>
</comment>
<evidence type="ECO:0000256" key="1">
    <source>
        <dbReference type="SAM" id="Phobius"/>
    </source>
</evidence>
<organism evidence="2 3">
    <name type="scientific">Mycena sanguinolenta</name>
    <dbReference type="NCBI Taxonomy" id="230812"/>
    <lineage>
        <taxon>Eukaryota</taxon>
        <taxon>Fungi</taxon>
        <taxon>Dikarya</taxon>
        <taxon>Basidiomycota</taxon>
        <taxon>Agaricomycotina</taxon>
        <taxon>Agaricomycetes</taxon>
        <taxon>Agaricomycetidae</taxon>
        <taxon>Agaricales</taxon>
        <taxon>Marasmiineae</taxon>
        <taxon>Mycenaceae</taxon>
        <taxon>Mycena</taxon>
    </lineage>
</organism>
<keyword evidence="3" id="KW-1185">Reference proteome</keyword>
<keyword evidence="1" id="KW-1133">Transmembrane helix</keyword>
<accession>A0A8H6XNV0</accession>
<evidence type="ECO:0000313" key="2">
    <source>
        <dbReference type="EMBL" id="KAF7343789.1"/>
    </source>
</evidence>
<proteinExistence type="predicted"/>
<dbReference type="EMBL" id="JACAZH010000022">
    <property type="protein sequence ID" value="KAF7343789.1"/>
    <property type="molecule type" value="Genomic_DNA"/>
</dbReference>
<sequence length="145" mass="15939">MSGVQYGCFLCSASYHCPLVLVCTPSPMAFVSASSAQKGLSTMYPSMMPVAVLADSVASPSYSLVITAVILWIIHYTHTLRLRASAFAELFYVDDAEIDEGRKTHRRRFARVRRPLSCASSREEGQGGAWCVGRQNFKFGGGKEY</sequence>
<feature type="transmembrane region" description="Helical" evidence="1">
    <location>
        <begin position="50"/>
        <end position="74"/>
    </location>
</feature>
<dbReference type="OrthoDB" id="534912at2759"/>
<evidence type="ECO:0000313" key="3">
    <source>
        <dbReference type="Proteomes" id="UP000623467"/>
    </source>
</evidence>
<keyword evidence="1" id="KW-0812">Transmembrane</keyword>
<protein>
    <submittedName>
        <fullName evidence="2">Ammonium transporter</fullName>
    </submittedName>
</protein>
<dbReference type="Proteomes" id="UP000623467">
    <property type="component" value="Unassembled WGS sequence"/>
</dbReference>
<keyword evidence="1" id="KW-0472">Membrane</keyword>
<dbReference type="AlphaFoldDB" id="A0A8H6XNV0"/>